<name>X8CKS3_MYCXE</name>
<comment type="caution">
    <text evidence="2">The sequence shown here is derived from an EMBL/GenBank/DDBJ whole genome shotgun (WGS) entry which is preliminary data.</text>
</comment>
<dbReference type="AlphaFoldDB" id="X8CKS3"/>
<sequence length="202" mass="21599">MARQPHDARGCTRRRNDGSRYAVGPTRSAAPHDGSVANAAASHSPLASTGAAARTTAAPARQLASHCGQPPPVAAAAIPLAAVDYERSFTAGHIRQRIAEALDHMGITDPAARRNWLRGYETLIARESAGRASAVASEPATAVGPPKPTGTASATPRHHPDHPSHLRPVSPTRHLDEHLRSGRQHLRIDELCNAPLRRRRER</sequence>
<dbReference type="EMBL" id="JAOB01000029">
    <property type="protein sequence ID" value="EUA56704.1"/>
    <property type="molecule type" value="Genomic_DNA"/>
</dbReference>
<accession>X8CKS3</accession>
<feature type="compositionally biased region" description="Basic and acidic residues" evidence="1">
    <location>
        <begin position="1"/>
        <end position="18"/>
    </location>
</feature>
<organism evidence="2">
    <name type="scientific">Mycobacterium xenopi 4042</name>
    <dbReference type="NCBI Taxonomy" id="1299334"/>
    <lineage>
        <taxon>Bacteria</taxon>
        <taxon>Bacillati</taxon>
        <taxon>Actinomycetota</taxon>
        <taxon>Actinomycetes</taxon>
        <taxon>Mycobacteriales</taxon>
        <taxon>Mycobacteriaceae</taxon>
        <taxon>Mycobacterium</taxon>
    </lineage>
</organism>
<gene>
    <name evidence="2" type="ORF">I553_8758</name>
</gene>
<feature type="region of interest" description="Disordered" evidence="1">
    <location>
        <begin position="131"/>
        <end position="181"/>
    </location>
</feature>
<evidence type="ECO:0000256" key="1">
    <source>
        <dbReference type="SAM" id="MobiDB-lite"/>
    </source>
</evidence>
<evidence type="ECO:0000313" key="2">
    <source>
        <dbReference type="EMBL" id="EUA56704.1"/>
    </source>
</evidence>
<protein>
    <submittedName>
        <fullName evidence="2">Uncharacterized protein</fullName>
    </submittedName>
</protein>
<proteinExistence type="predicted"/>
<reference evidence="2" key="1">
    <citation type="submission" date="2014-01" db="EMBL/GenBank/DDBJ databases">
        <authorList>
            <person name="Brown-Elliot B."/>
            <person name="Wallace R."/>
            <person name="Lenaerts A."/>
            <person name="Ordway D."/>
            <person name="DeGroote M.A."/>
            <person name="Parker T."/>
            <person name="Sizemore C."/>
            <person name="Tallon L.J."/>
            <person name="Sadzewicz L.K."/>
            <person name="Sengamalay N."/>
            <person name="Fraser C.M."/>
            <person name="Hine E."/>
            <person name="Shefchek K.A."/>
            <person name="Das S.P."/>
            <person name="Tettelin H."/>
        </authorList>
    </citation>
    <scope>NUCLEOTIDE SEQUENCE [LARGE SCALE GENOMIC DNA]</scope>
    <source>
        <strain evidence="2">4042</strain>
    </source>
</reference>
<feature type="region of interest" description="Disordered" evidence="1">
    <location>
        <begin position="1"/>
        <end position="54"/>
    </location>
</feature>